<feature type="non-terminal residue" evidence="10">
    <location>
        <position position="1"/>
    </location>
</feature>
<evidence type="ECO:0000256" key="3">
    <source>
        <dbReference type="ARBA" id="ARBA00008020"/>
    </source>
</evidence>
<keyword evidence="6 9" id="KW-0547">Nucleotide-binding</keyword>
<comment type="similarity">
    <text evidence="3 9">Belongs to the TCP-1 chaperonin family.</text>
</comment>
<evidence type="ECO:0000256" key="6">
    <source>
        <dbReference type="ARBA" id="ARBA00022741"/>
    </source>
</evidence>
<dbReference type="GO" id="GO:0005524">
    <property type="term" value="F:ATP binding"/>
    <property type="evidence" value="ECO:0007669"/>
    <property type="project" value="UniProtKB-KW"/>
</dbReference>
<sequence>SSAIQLINPKSEVARRGQALQLNITAAVGLQDVLKSNLGPKGTIKMLVDGAGNIKITKDGKVLLSEMQIQNPTAAMIARAATAQDEITGDGTTSIVLLVGELMKQAERYISEGLHPRIITEGFDLARKEALE</sequence>
<dbReference type="Proteomes" id="UP000789375">
    <property type="component" value="Unassembled WGS sequence"/>
</dbReference>
<evidence type="ECO:0000256" key="7">
    <source>
        <dbReference type="ARBA" id="ARBA00022840"/>
    </source>
</evidence>
<dbReference type="SUPFAM" id="SSF48592">
    <property type="entry name" value="GroEL equatorial domain-like"/>
    <property type="match status" value="1"/>
</dbReference>
<protein>
    <submittedName>
        <fullName evidence="10">14238_t:CDS:1</fullName>
    </submittedName>
</protein>
<dbReference type="Pfam" id="PF00118">
    <property type="entry name" value="Cpn60_TCP1"/>
    <property type="match status" value="1"/>
</dbReference>
<dbReference type="Gene3D" id="1.10.560.10">
    <property type="entry name" value="GroEL-like equatorial domain"/>
    <property type="match status" value="1"/>
</dbReference>
<dbReference type="GO" id="GO:0005832">
    <property type="term" value="C:chaperonin-containing T-complex"/>
    <property type="evidence" value="ECO:0007669"/>
    <property type="project" value="UniProtKB-ARBA"/>
</dbReference>
<dbReference type="GO" id="GO:0140662">
    <property type="term" value="F:ATP-dependent protein folding chaperone"/>
    <property type="evidence" value="ECO:0007669"/>
    <property type="project" value="InterPro"/>
</dbReference>
<keyword evidence="8 9" id="KW-0143">Chaperone</keyword>
<comment type="subcellular location">
    <subcellularLocation>
        <location evidence="2">Cytoplasm</location>
    </subcellularLocation>
</comment>
<dbReference type="InterPro" id="IPR002423">
    <property type="entry name" value="Cpn60/GroEL/TCP-1"/>
</dbReference>
<keyword evidence="5" id="KW-0963">Cytoplasm</keyword>
<dbReference type="FunFam" id="1.10.560.10:FF:000058">
    <property type="entry name" value="T-complex protein 1 subunit zeta"/>
    <property type="match status" value="1"/>
</dbReference>
<name>A0A9N9NN02_FUNMO</name>
<reference evidence="10" key="1">
    <citation type="submission" date="2021-06" db="EMBL/GenBank/DDBJ databases">
        <authorList>
            <person name="Kallberg Y."/>
            <person name="Tangrot J."/>
            <person name="Rosling A."/>
        </authorList>
    </citation>
    <scope>NUCLEOTIDE SEQUENCE</scope>
    <source>
        <strain evidence="10">87-6 pot B 2015</strain>
    </source>
</reference>
<evidence type="ECO:0000256" key="9">
    <source>
        <dbReference type="RuleBase" id="RU004187"/>
    </source>
</evidence>
<keyword evidence="7 9" id="KW-0067">ATP-binding</keyword>
<feature type="non-terminal residue" evidence="10">
    <location>
        <position position="132"/>
    </location>
</feature>
<dbReference type="PRINTS" id="PR00304">
    <property type="entry name" value="TCOMPLEXTCP1"/>
</dbReference>
<accession>A0A9N9NN02</accession>
<dbReference type="PROSITE" id="PS00750">
    <property type="entry name" value="TCP1_1"/>
    <property type="match status" value="1"/>
</dbReference>
<keyword evidence="11" id="KW-1185">Reference proteome</keyword>
<organism evidence="10 11">
    <name type="scientific">Funneliformis mosseae</name>
    <name type="common">Endomycorrhizal fungus</name>
    <name type="synonym">Glomus mosseae</name>
    <dbReference type="NCBI Taxonomy" id="27381"/>
    <lineage>
        <taxon>Eukaryota</taxon>
        <taxon>Fungi</taxon>
        <taxon>Fungi incertae sedis</taxon>
        <taxon>Mucoromycota</taxon>
        <taxon>Glomeromycotina</taxon>
        <taxon>Glomeromycetes</taxon>
        <taxon>Glomerales</taxon>
        <taxon>Glomeraceae</taxon>
        <taxon>Funneliformis</taxon>
    </lineage>
</organism>
<evidence type="ECO:0000313" key="10">
    <source>
        <dbReference type="EMBL" id="CAG8746366.1"/>
    </source>
</evidence>
<dbReference type="PROSITE" id="PS00995">
    <property type="entry name" value="TCP1_3"/>
    <property type="match status" value="1"/>
</dbReference>
<evidence type="ECO:0000256" key="2">
    <source>
        <dbReference type="ARBA" id="ARBA00004496"/>
    </source>
</evidence>
<evidence type="ECO:0000313" key="11">
    <source>
        <dbReference type="Proteomes" id="UP000789375"/>
    </source>
</evidence>
<dbReference type="GO" id="GO:0051082">
    <property type="term" value="F:unfolded protein binding"/>
    <property type="evidence" value="ECO:0007669"/>
    <property type="project" value="InterPro"/>
</dbReference>
<proteinExistence type="inferred from homology"/>
<evidence type="ECO:0000256" key="5">
    <source>
        <dbReference type="ARBA" id="ARBA00022490"/>
    </source>
</evidence>
<evidence type="ECO:0000256" key="8">
    <source>
        <dbReference type="ARBA" id="ARBA00023186"/>
    </source>
</evidence>
<dbReference type="PROSITE" id="PS00751">
    <property type="entry name" value="TCP1_2"/>
    <property type="match status" value="1"/>
</dbReference>
<dbReference type="EMBL" id="CAJVPP010023076">
    <property type="protein sequence ID" value="CAG8746366.1"/>
    <property type="molecule type" value="Genomic_DNA"/>
</dbReference>
<evidence type="ECO:0000256" key="4">
    <source>
        <dbReference type="ARBA" id="ARBA00011381"/>
    </source>
</evidence>
<dbReference type="AlphaFoldDB" id="A0A9N9NN02"/>
<comment type="subunit">
    <text evidence="4">Component of the T-complex protein 1 (TCP1) complex.</text>
</comment>
<dbReference type="PANTHER" id="PTHR11353">
    <property type="entry name" value="CHAPERONIN"/>
    <property type="match status" value="1"/>
</dbReference>
<evidence type="ECO:0000256" key="1">
    <source>
        <dbReference type="ARBA" id="ARBA00002912"/>
    </source>
</evidence>
<comment type="caution">
    <text evidence="10">The sequence shown here is derived from an EMBL/GenBank/DDBJ whole genome shotgun (WGS) entry which is preliminary data.</text>
</comment>
<dbReference type="GO" id="GO:0016887">
    <property type="term" value="F:ATP hydrolysis activity"/>
    <property type="evidence" value="ECO:0007669"/>
    <property type="project" value="InterPro"/>
</dbReference>
<gene>
    <name evidence="10" type="ORF">FMOSSE_LOCUS16410</name>
</gene>
<comment type="function">
    <text evidence="1">Molecular chaperone; assists the folding of proteins upon ATP hydrolysis.</text>
</comment>
<dbReference type="InterPro" id="IPR027413">
    <property type="entry name" value="GROEL-like_equatorial_sf"/>
</dbReference>
<dbReference type="InterPro" id="IPR002194">
    <property type="entry name" value="Chaperonin_TCP-1_CS"/>
</dbReference>
<dbReference type="InterPro" id="IPR017998">
    <property type="entry name" value="Chaperone_TCP-1"/>
</dbReference>